<evidence type="ECO:0000313" key="2">
    <source>
        <dbReference type="Proteomes" id="UP000789525"/>
    </source>
</evidence>
<gene>
    <name evidence="1" type="ORF">ACOLOM_LOCUS12031</name>
</gene>
<reference evidence="1" key="1">
    <citation type="submission" date="2021-06" db="EMBL/GenBank/DDBJ databases">
        <authorList>
            <person name="Kallberg Y."/>
            <person name="Tangrot J."/>
            <person name="Rosling A."/>
        </authorList>
    </citation>
    <scope>NUCLEOTIDE SEQUENCE</scope>
    <source>
        <strain evidence="1">CL356</strain>
    </source>
</reference>
<comment type="caution">
    <text evidence="1">The sequence shown here is derived from an EMBL/GenBank/DDBJ whole genome shotgun (WGS) entry which is preliminary data.</text>
</comment>
<keyword evidence="2" id="KW-1185">Reference proteome</keyword>
<proteinExistence type="predicted"/>
<evidence type="ECO:0000313" key="1">
    <source>
        <dbReference type="EMBL" id="CAG8738414.1"/>
    </source>
</evidence>
<sequence length="73" mass="8153">MESSKELFELAVSEHGLNKVIITECKNKKRIGRGGFGTVFKCDIGVSFGMVAIKEMPVCDEDDRNTIKVFLNE</sequence>
<organism evidence="1 2">
    <name type="scientific">Acaulospora colombiana</name>
    <dbReference type="NCBI Taxonomy" id="27376"/>
    <lineage>
        <taxon>Eukaryota</taxon>
        <taxon>Fungi</taxon>
        <taxon>Fungi incertae sedis</taxon>
        <taxon>Mucoromycota</taxon>
        <taxon>Glomeromycotina</taxon>
        <taxon>Glomeromycetes</taxon>
        <taxon>Diversisporales</taxon>
        <taxon>Acaulosporaceae</taxon>
        <taxon>Acaulospora</taxon>
    </lineage>
</organism>
<dbReference type="EMBL" id="CAJVPT010046611">
    <property type="protein sequence ID" value="CAG8738414.1"/>
    <property type="molecule type" value="Genomic_DNA"/>
</dbReference>
<dbReference type="Proteomes" id="UP000789525">
    <property type="component" value="Unassembled WGS sequence"/>
</dbReference>
<accession>A0ACA9Q8C4</accession>
<feature type="non-terminal residue" evidence="1">
    <location>
        <position position="73"/>
    </location>
</feature>
<name>A0ACA9Q8C4_9GLOM</name>
<protein>
    <submittedName>
        <fullName evidence="1">3647_t:CDS:1</fullName>
    </submittedName>
</protein>